<sequence>MELPIFTTTMVQGFLICLARIAAVFAVIPVFSGGQIPPQMRIGVAVMFALLTYPVVQHVLPVTSLNITDMAIIVAAEVIFGLLVGFIAQLIFMAAEFAGSVIGYQMGFAAANIFDPTTQQQVALISQFQGIFAILLFLSVNAHHLFLEAIVASFAMLPPGGLNLSGGAIPMMIELSNHALILSVRLVAPIMAVLILVTLTLGFMTRIFPQLNVFMLSFPLNIGLSFIIMGLTFGVFVAILQGEFAALSERFLRLFSLL</sequence>
<keyword evidence="11" id="KW-0282">Flagellum</keyword>
<accession>A0A8J6UL25</accession>
<name>A0A8J6UL25_9BACT</name>
<evidence type="ECO:0000256" key="2">
    <source>
        <dbReference type="ARBA" id="ARBA00009772"/>
    </source>
</evidence>
<dbReference type="PANTHER" id="PTHR30065">
    <property type="entry name" value="FLAGELLAR BIOSYNTHETIC PROTEIN FLIR"/>
    <property type="match status" value="1"/>
</dbReference>
<dbReference type="InterPro" id="IPR002010">
    <property type="entry name" value="T3SS_IM_R"/>
</dbReference>
<reference evidence="11" key="1">
    <citation type="submission" date="2020-09" db="EMBL/GenBank/DDBJ databases">
        <title>Pelobacter alkaliphilus sp. nov., a novel anaerobic arsenate-reducing bacterium from terrestrial mud volcano.</title>
        <authorList>
            <person name="Khomyakova M.A."/>
            <person name="Merkel A.Y."/>
            <person name="Slobodkin A.I."/>
        </authorList>
    </citation>
    <scope>NUCLEOTIDE SEQUENCE</scope>
    <source>
        <strain evidence="11">M08fum</strain>
    </source>
</reference>
<keyword evidence="12" id="KW-1185">Reference proteome</keyword>
<dbReference type="GO" id="GO:0009425">
    <property type="term" value="C:bacterial-type flagellum basal body"/>
    <property type="evidence" value="ECO:0007669"/>
    <property type="project" value="UniProtKB-SubCell"/>
</dbReference>
<dbReference type="AlphaFoldDB" id="A0A8J6UL25"/>
<feature type="transmembrane region" description="Helical" evidence="10">
    <location>
        <begin position="220"/>
        <end position="240"/>
    </location>
</feature>
<keyword evidence="5 10" id="KW-0812">Transmembrane</keyword>
<dbReference type="GO" id="GO:0044780">
    <property type="term" value="P:bacterial-type flagellum assembly"/>
    <property type="evidence" value="ECO:0007669"/>
    <property type="project" value="UniProtKB-UniRule"/>
</dbReference>
<comment type="caution">
    <text evidence="11">The sequence shown here is derived from an EMBL/GenBank/DDBJ whole genome shotgun (WGS) entry which is preliminary data.</text>
</comment>
<dbReference type="GO" id="GO:0006605">
    <property type="term" value="P:protein targeting"/>
    <property type="evidence" value="ECO:0007669"/>
    <property type="project" value="UniProtKB-UniRule"/>
</dbReference>
<gene>
    <name evidence="11" type="primary">fliR</name>
    <name evidence="11" type="ORF">ICT70_07140</name>
</gene>
<feature type="transmembrane region" description="Helical" evidence="10">
    <location>
        <begin position="72"/>
        <end position="102"/>
    </location>
</feature>
<feature type="transmembrane region" description="Helical" evidence="10">
    <location>
        <begin position="122"/>
        <end position="140"/>
    </location>
</feature>
<keyword evidence="11" id="KW-0969">Cilium</keyword>
<keyword evidence="4 10" id="KW-1003">Cell membrane</keyword>
<dbReference type="PANTHER" id="PTHR30065:SF1">
    <property type="entry name" value="SURFACE PRESENTATION OF ANTIGENS PROTEIN SPAR"/>
    <property type="match status" value="1"/>
</dbReference>
<keyword evidence="8 10" id="KW-0975">Bacterial flagellum</keyword>
<dbReference type="Proteomes" id="UP000632828">
    <property type="component" value="Unassembled WGS sequence"/>
</dbReference>
<evidence type="ECO:0000256" key="7">
    <source>
        <dbReference type="ARBA" id="ARBA00023136"/>
    </source>
</evidence>
<proteinExistence type="inferred from homology"/>
<dbReference type="EMBL" id="JACWUN010000006">
    <property type="protein sequence ID" value="MBD1400442.1"/>
    <property type="molecule type" value="Genomic_DNA"/>
</dbReference>
<keyword evidence="6 10" id="KW-1133">Transmembrane helix</keyword>
<feature type="transmembrane region" description="Helical" evidence="10">
    <location>
        <begin position="42"/>
        <end position="60"/>
    </location>
</feature>
<dbReference type="NCBIfam" id="TIGR01400">
    <property type="entry name" value="fliR"/>
    <property type="match status" value="1"/>
</dbReference>
<comment type="similarity">
    <text evidence="2 10">Belongs to the FliR/MopE/SpaR family.</text>
</comment>
<dbReference type="InterPro" id="IPR006303">
    <property type="entry name" value="FliR"/>
</dbReference>
<organism evidence="11 12">
    <name type="scientific">Pelovirga terrestris</name>
    <dbReference type="NCBI Taxonomy" id="2771352"/>
    <lineage>
        <taxon>Bacteria</taxon>
        <taxon>Pseudomonadati</taxon>
        <taxon>Thermodesulfobacteriota</taxon>
        <taxon>Desulfuromonadia</taxon>
        <taxon>Geobacterales</taxon>
        <taxon>Geobacteraceae</taxon>
        <taxon>Pelovirga</taxon>
    </lineage>
</organism>
<protein>
    <recommendedName>
        <fullName evidence="3 9">Flagellar biosynthetic protein FliR</fullName>
    </recommendedName>
</protein>
<evidence type="ECO:0000256" key="3">
    <source>
        <dbReference type="ARBA" id="ARBA00021717"/>
    </source>
</evidence>
<keyword evidence="11" id="KW-0966">Cell projection</keyword>
<evidence type="ECO:0000313" key="11">
    <source>
        <dbReference type="EMBL" id="MBD1400442.1"/>
    </source>
</evidence>
<comment type="subcellular location">
    <subcellularLocation>
        <location evidence="10">Cell membrane</location>
        <topology evidence="10">Multi-pass membrane protein</topology>
    </subcellularLocation>
    <subcellularLocation>
        <location evidence="10">Bacterial flagellum basal body</location>
    </subcellularLocation>
</comment>
<keyword evidence="7 10" id="KW-0472">Membrane</keyword>
<evidence type="ECO:0000256" key="4">
    <source>
        <dbReference type="ARBA" id="ARBA00022475"/>
    </source>
</evidence>
<dbReference type="Pfam" id="PF01311">
    <property type="entry name" value="Bac_export_1"/>
    <property type="match status" value="1"/>
</dbReference>
<comment type="function">
    <text evidence="1 10">Role in flagellar biosynthesis.</text>
</comment>
<evidence type="ECO:0000256" key="10">
    <source>
        <dbReference type="RuleBase" id="RU362071"/>
    </source>
</evidence>
<dbReference type="GO" id="GO:0005886">
    <property type="term" value="C:plasma membrane"/>
    <property type="evidence" value="ECO:0007669"/>
    <property type="project" value="UniProtKB-SubCell"/>
</dbReference>
<evidence type="ECO:0000256" key="9">
    <source>
        <dbReference type="NCBIfam" id="TIGR01400"/>
    </source>
</evidence>
<dbReference type="RefSeq" id="WP_191154942.1">
    <property type="nucleotide sequence ID" value="NZ_JACWUN010000006.1"/>
</dbReference>
<evidence type="ECO:0000256" key="8">
    <source>
        <dbReference type="ARBA" id="ARBA00023143"/>
    </source>
</evidence>
<evidence type="ECO:0000256" key="5">
    <source>
        <dbReference type="ARBA" id="ARBA00022692"/>
    </source>
</evidence>
<evidence type="ECO:0000313" key="12">
    <source>
        <dbReference type="Proteomes" id="UP000632828"/>
    </source>
</evidence>
<feature type="transmembrane region" description="Helical" evidence="10">
    <location>
        <begin position="186"/>
        <end position="208"/>
    </location>
</feature>
<feature type="transmembrane region" description="Helical" evidence="10">
    <location>
        <begin position="12"/>
        <end position="30"/>
    </location>
</feature>
<evidence type="ECO:0000256" key="1">
    <source>
        <dbReference type="ARBA" id="ARBA00002578"/>
    </source>
</evidence>
<dbReference type="PRINTS" id="PR00953">
    <property type="entry name" value="TYPE3IMRPROT"/>
</dbReference>
<evidence type="ECO:0000256" key="6">
    <source>
        <dbReference type="ARBA" id="ARBA00022989"/>
    </source>
</evidence>